<evidence type="ECO:0000313" key="3">
    <source>
        <dbReference type="Proteomes" id="UP000075883"/>
    </source>
</evidence>
<dbReference type="EnsemblMetazoa" id="ACUA004316-RA">
    <property type="protein sequence ID" value="ACUA004316-PA"/>
    <property type="gene ID" value="ACUA004316"/>
</dbReference>
<dbReference type="InterPro" id="IPR014768">
    <property type="entry name" value="GBD/FH3_dom"/>
</dbReference>
<organism evidence="2 3">
    <name type="scientific">Anopheles culicifacies</name>
    <dbReference type="NCBI Taxonomy" id="139723"/>
    <lineage>
        <taxon>Eukaryota</taxon>
        <taxon>Metazoa</taxon>
        <taxon>Ecdysozoa</taxon>
        <taxon>Arthropoda</taxon>
        <taxon>Hexapoda</taxon>
        <taxon>Insecta</taxon>
        <taxon>Pterygota</taxon>
        <taxon>Neoptera</taxon>
        <taxon>Endopterygota</taxon>
        <taxon>Diptera</taxon>
        <taxon>Nematocera</taxon>
        <taxon>Culicoidea</taxon>
        <taxon>Culicidae</taxon>
        <taxon>Anophelinae</taxon>
        <taxon>Anopheles</taxon>
        <taxon>culicifacies species complex</taxon>
    </lineage>
</organism>
<evidence type="ECO:0000313" key="2">
    <source>
        <dbReference type="EnsemblMetazoa" id="ACUA004316-PA"/>
    </source>
</evidence>
<dbReference type="EMBL" id="AXCM01001576">
    <property type="status" value="NOT_ANNOTATED_CDS"/>
    <property type="molecule type" value="Genomic_DNA"/>
</dbReference>
<reference evidence="2" key="2">
    <citation type="submission" date="2020-05" db="UniProtKB">
        <authorList>
            <consortium name="EnsemblMetazoa"/>
        </authorList>
    </citation>
    <scope>IDENTIFICATION</scope>
    <source>
        <strain evidence="2">A-37</strain>
    </source>
</reference>
<dbReference type="Gene3D" id="1.10.238.150">
    <property type="entry name" value="Formin, FH3 diaphanous domain"/>
    <property type="match status" value="1"/>
</dbReference>
<dbReference type="InterPro" id="IPR011989">
    <property type="entry name" value="ARM-like"/>
</dbReference>
<dbReference type="InterPro" id="IPR010472">
    <property type="entry name" value="FH3_dom"/>
</dbReference>
<dbReference type="InterPro" id="IPR016024">
    <property type="entry name" value="ARM-type_fold"/>
</dbReference>
<dbReference type="GO" id="GO:0003779">
    <property type="term" value="F:actin binding"/>
    <property type="evidence" value="ECO:0007669"/>
    <property type="project" value="InterPro"/>
</dbReference>
<dbReference type="PANTHER" id="PTHR46345">
    <property type="entry name" value="INVERTED FORMIN-2"/>
    <property type="match status" value="1"/>
</dbReference>
<dbReference type="PROSITE" id="PS51232">
    <property type="entry name" value="GBD_FH3"/>
    <property type="match status" value="1"/>
</dbReference>
<keyword evidence="3" id="KW-1185">Reference proteome</keyword>
<reference evidence="3" key="1">
    <citation type="submission" date="2013-09" db="EMBL/GenBank/DDBJ databases">
        <title>The Genome Sequence of Anopheles culicifacies species A.</title>
        <authorList>
            <consortium name="The Broad Institute Genomics Platform"/>
            <person name="Neafsey D.E."/>
            <person name="Besansky N."/>
            <person name="Howell P."/>
            <person name="Walton C."/>
            <person name="Young S.K."/>
            <person name="Zeng Q."/>
            <person name="Gargeya S."/>
            <person name="Fitzgerald M."/>
            <person name="Haas B."/>
            <person name="Abouelleil A."/>
            <person name="Allen A.W."/>
            <person name="Alvarado L."/>
            <person name="Arachchi H.M."/>
            <person name="Berlin A.M."/>
            <person name="Chapman S.B."/>
            <person name="Gainer-Dewar J."/>
            <person name="Goldberg J."/>
            <person name="Griggs A."/>
            <person name="Gujja S."/>
            <person name="Hansen M."/>
            <person name="Howarth C."/>
            <person name="Imamovic A."/>
            <person name="Ireland A."/>
            <person name="Larimer J."/>
            <person name="McCowan C."/>
            <person name="Murphy C."/>
            <person name="Pearson M."/>
            <person name="Poon T.W."/>
            <person name="Priest M."/>
            <person name="Roberts A."/>
            <person name="Saif S."/>
            <person name="Shea T."/>
            <person name="Sisk P."/>
            <person name="Sykes S."/>
            <person name="Wortman J."/>
            <person name="Nusbaum C."/>
            <person name="Birren B."/>
        </authorList>
    </citation>
    <scope>NUCLEOTIDE SEQUENCE [LARGE SCALE GENOMIC DNA]</scope>
    <source>
        <strain evidence="3">A-37</strain>
    </source>
</reference>
<name>A0A182LXG9_9DIPT</name>
<feature type="domain" description="GBD/FH3" evidence="1">
    <location>
        <begin position="1"/>
        <end position="267"/>
    </location>
</feature>
<evidence type="ECO:0000259" key="1">
    <source>
        <dbReference type="PROSITE" id="PS51232"/>
    </source>
</evidence>
<dbReference type="PANTHER" id="PTHR46345:SF8">
    <property type="entry name" value="FORMIN 3, ISOFORM B"/>
    <property type="match status" value="1"/>
</dbReference>
<dbReference type="Proteomes" id="UP000075883">
    <property type="component" value="Unassembled WGS sequence"/>
</dbReference>
<sequence>MDARIGLEYIIENNDYVNKLGLALDTNNVTVKKQIFELLSTLCAFSANGYKRAIETLEHYKSIKGERYRLNLVVSELDKATAVEYQIALLAFVNCVIISAGSLKERIRMRNEFIGMAVMLQQQLAFGTLVDCCASPQIMVNDVFFDDASELSSLDEGEGPTEKYVEGLNLIPVLNNLRRTASSAPDIASQLEVFDEQQECDLSQSLQVPDGIDLNSHLDVFNAILAQVAGTPQATPFLSILQHLLQIDPKEQISDIVWDTAETLVHR</sequence>
<protein>
    <recommendedName>
        <fullName evidence="1">GBD/FH3 domain-containing protein</fullName>
    </recommendedName>
</protein>
<dbReference type="VEuPathDB" id="VectorBase:ACUA004316"/>
<dbReference type="AlphaFoldDB" id="A0A182LXG9"/>
<dbReference type="SUPFAM" id="SSF48371">
    <property type="entry name" value="ARM repeat"/>
    <property type="match status" value="2"/>
</dbReference>
<dbReference type="STRING" id="139723.A0A182LXG9"/>
<accession>A0A182LXG9</accession>
<proteinExistence type="predicted"/>
<dbReference type="Gene3D" id="1.25.10.10">
    <property type="entry name" value="Leucine-rich Repeat Variant"/>
    <property type="match status" value="1"/>
</dbReference>
<dbReference type="Pfam" id="PF06367">
    <property type="entry name" value="Drf_FH3"/>
    <property type="match status" value="2"/>
</dbReference>
<dbReference type="SMART" id="SM01139">
    <property type="entry name" value="Drf_FH3"/>
    <property type="match status" value="1"/>
</dbReference>